<evidence type="ECO:0000313" key="1">
    <source>
        <dbReference type="EMBL" id="PJC92991.1"/>
    </source>
</evidence>
<proteinExistence type="predicted"/>
<evidence type="ECO:0000313" key="2">
    <source>
        <dbReference type="Proteomes" id="UP000232060"/>
    </source>
</evidence>
<comment type="caution">
    <text evidence="1">The sequence shown here is derived from an EMBL/GenBank/DDBJ whole genome shotgun (WGS) entry which is preliminary data.</text>
</comment>
<dbReference type="OrthoDB" id="5589134at2"/>
<gene>
    <name evidence="1" type="ORF">CUC44_11790</name>
</gene>
<keyword evidence="2" id="KW-1185">Reference proteome</keyword>
<dbReference type="AlphaFoldDB" id="A0A2M8H909"/>
<protein>
    <submittedName>
        <fullName evidence="1">Uncharacterized protein</fullName>
    </submittedName>
</protein>
<name>A0A2M8H909_9GAMM</name>
<sequence>MNSRERVLAHLATDHRVAGLTAGEALAGISHSMSSLLLQQDQHFFRSHADDPCHEVARACSAGHIWHGDENRY</sequence>
<dbReference type="Proteomes" id="UP000232060">
    <property type="component" value="Unassembled WGS sequence"/>
</dbReference>
<reference evidence="1 2" key="1">
    <citation type="submission" date="2017-11" db="EMBL/GenBank/DDBJ databases">
        <title>Draft genome sequence of environmental isolate Aeromonas lusitania sp. nov. MDC 2473.</title>
        <authorList>
            <person name="Colston S.M."/>
            <person name="Navarro A."/>
            <person name="Martinez-Murcia A.J."/>
            <person name="Graf J."/>
        </authorList>
    </citation>
    <scope>NUCLEOTIDE SEQUENCE [LARGE SCALE GENOMIC DNA]</scope>
    <source>
        <strain evidence="1 2">MDC 2473</strain>
    </source>
</reference>
<dbReference type="EMBL" id="PGCP01000017">
    <property type="protein sequence ID" value="PJC92991.1"/>
    <property type="molecule type" value="Genomic_DNA"/>
</dbReference>
<dbReference type="RefSeq" id="WP_050719729.1">
    <property type="nucleotide sequence ID" value="NZ_PGCP01000017.1"/>
</dbReference>
<accession>A0A2M8H909</accession>
<organism evidence="1 2">
    <name type="scientific">Aeromonas lusitana</name>
    <dbReference type="NCBI Taxonomy" id="931529"/>
    <lineage>
        <taxon>Bacteria</taxon>
        <taxon>Pseudomonadati</taxon>
        <taxon>Pseudomonadota</taxon>
        <taxon>Gammaproteobacteria</taxon>
        <taxon>Aeromonadales</taxon>
        <taxon>Aeromonadaceae</taxon>
        <taxon>Aeromonas</taxon>
    </lineage>
</organism>